<dbReference type="GO" id="GO:0009055">
    <property type="term" value="F:electron transfer activity"/>
    <property type="evidence" value="ECO:0007669"/>
    <property type="project" value="InterPro"/>
</dbReference>
<evidence type="ECO:0000256" key="2">
    <source>
        <dbReference type="ARBA" id="ARBA00022723"/>
    </source>
</evidence>
<dbReference type="PROSITE" id="PS51379">
    <property type="entry name" value="4FE4S_FER_2"/>
    <property type="match status" value="2"/>
</dbReference>
<feature type="binding site" evidence="5">
    <location>
        <begin position="308"/>
        <end position="309"/>
    </location>
    <ligand>
        <name>FAD</name>
        <dbReference type="ChEBI" id="CHEBI:57692"/>
    </ligand>
</feature>
<dbReference type="GO" id="GO:0051536">
    <property type="term" value="F:iron-sulfur cluster binding"/>
    <property type="evidence" value="ECO:0007669"/>
    <property type="project" value="UniProtKB-KW"/>
</dbReference>
<feature type="binding site" evidence="5">
    <location>
        <position position="360"/>
    </location>
    <ligand>
        <name>FAD</name>
        <dbReference type="ChEBI" id="CHEBI:57692"/>
    </ligand>
</feature>
<comment type="caution">
    <text evidence="7">The sequence shown here is derived from an EMBL/GenBank/DDBJ whole genome shotgun (WGS) entry which is preliminary data.</text>
</comment>
<dbReference type="InterPro" id="IPR017896">
    <property type="entry name" value="4Fe4S_Fe-S-bd"/>
</dbReference>
<dbReference type="PANTHER" id="PTHR43153:SF1">
    <property type="entry name" value="ELECTRON TRANSFER FLAVOPROTEIN SUBUNIT ALPHA, MITOCHONDRIAL"/>
    <property type="match status" value="1"/>
</dbReference>
<dbReference type="Proteomes" id="UP000443070">
    <property type="component" value="Unassembled WGS sequence"/>
</dbReference>
<keyword evidence="3" id="KW-0408">Iron</keyword>
<dbReference type="SMART" id="SM00893">
    <property type="entry name" value="ETF"/>
    <property type="match status" value="1"/>
</dbReference>
<keyword evidence="9" id="KW-1185">Reference proteome</keyword>
<dbReference type="Pfam" id="PF12838">
    <property type="entry name" value="Fer4_7"/>
    <property type="match status" value="1"/>
</dbReference>
<dbReference type="InterPro" id="IPR017900">
    <property type="entry name" value="4Fe4S_Fe_S_CS"/>
</dbReference>
<dbReference type="EMBL" id="WNBM01000001">
    <property type="protein sequence ID" value="MTT75040.1"/>
    <property type="molecule type" value="Genomic_DNA"/>
</dbReference>
<dbReference type="Pfam" id="PF01012">
    <property type="entry name" value="ETF"/>
    <property type="match status" value="1"/>
</dbReference>
<dbReference type="AlphaFoldDB" id="A0A7X2XE29"/>
<comment type="cofactor">
    <cofactor evidence="5">
        <name>FAD</name>
        <dbReference type="ChEBI" id="CHEBI:57692"/>
    </cofactor>
    <text evidence="5">Binds 1 FAD per dimer.</text>
</comment>
<keyword evidence="4" id="KW-0411">Iron-sulfur</keyword>
<evidence type="ECO:0000256" key="3">
    <source>
        <dbReference type="ARBA" id="ARBA00023004"/>
    </source>
</evidence>
<dbReference type="InterPro" id="IPR014731">
    <property type="entry name" value="ETF_asu_C"/>
</dbReference>
<dbReference type="RefSeq" id="WP_155163533.1">
    <property type="nucleotide sequence ID" value="NZ_WNBG01000001.1"/>
</dbReference>
<dbReference type="Proteomes" id="UP000484547">
    <property type="component" value="Unassembled WGS sequence"/>
</dbReference>
<gene>
    <name evidence="7" type="ORF">GMD11_01990</name>
    <name evidence="8" type="ORF">GMD18_01985</name>
</gene>
<dbReference type="CDD" id="cd01715">
    <property type="entry name" value="ETF_alpha"/>
    <property type="match status" value="1"/>
</dbReference>
<evidence type="ECO:0000259" key="6">
    <source>
        <dbReference type="PROSITE" id="PS51379"/>
    </source>
</evidence>
<dbReference type="PROSITE" id="PS00198">
    <property type="entry name" value="4FE4S_FER_1"/>
    <property type="match status" value="2"/>
</dbReference>
<dbReference type="SUPFAM" id="SSF52467">
    <property type="entry name" value="DHS-like NAD/FAD-binding domain"/>
    <property type="match status" value="1"/>
</dbReference>
<dbReference type="InterPro" id="IPR014729">
    <property type="entry name" value="Rossmann-like_a/b/a_fold"/>
</dbReference>
<dbReference type="Gene3D" id="3.40.50.620">
    <property type="entry name" value="HUPs"/>
    <property type="match status" value="1"/>
</dbReference>
<feature type="domain" description="4Fe-4S ferredoxin-type" evidence="6">
    <location>
        <begin position="1"/>
        <end position="30"/>
    </location>
</feature>
<dbReference type="Pfam" id="PF00766">
    <property type="entry name" value="ETF_alpha"/>
    <property type="match status" value="1"/>
</dbReference>
<dbReference type="InterPro" id="IPR001308">
    <property type="entry name" value="ETF_a/FixB"/>
</dbReference>
<dbReference type="SUPFAM" id="SSF52402">
    <property type="entry name" value="Adenine nucleotide alpha hydrolases-like"/>
    <property type="match status" value="1"/>
</dbReference>
<dbReference type="GO" id="GO:0050660">
    <property type="term" value="F:flavin adenine dinucleotide binding"/>
    <property type="evidence" value="ECO:0007669"/>
    <property type="project" value="InterPro"/>
</dbReference>
<dbReference type="OrthoDB" id="9770286at2"/>
<dbReference type="InterPro" id="IPR029035">
    <property type="entry name" value="DHS-like_NAD/FAD-binding_dom"/>
</dbReference>
<name>A0A7X2XE29_9FIRM</name>
<dbReference type="PIRSF" id="PIRSF000089">
    <property type="entry name" value="Electra_flavoP_a"/>
    <property type="match status" value="1"/>
</dbReference>
<feature type="binding site" evidence="5">
    <location>
        <begin position="322"/>
        <end position="326"/>
    </location>
    <ligand>
        <name>FAD</name>
        <dbReference type="ChEBI" id="CHEBI:57692"/>
    </ligand>
</feature>
<dbReference type="InterPro" id="IPR033947">
    <property type="entry name" value="ETF_alpha_N"/>
</dbReference>
<sequence length="396" mass="41876">MAICVDREKCIGCESCIAVCPVGALNMVEGKANIDQDTCIACGACIGECPVEAIEREEIVREVKNKEGKDLWVNVELEDGEPVGVVYELLGVGAELAAKADQKCCAVLICKEAGSLPQKLFAAGADIVYVVCGPEYAEYNTDIYTNAFCELVEAYKPNAVLCGATVDGRDLAPRIAARLGTGLCADCTALDINGELVEWTRPALGGNILATIICDEHRPQMGTVRPKVFKAKSVDAARSGEVVNYTVKNAVKSKVELVRKEILGASGAIKIEDAEIICSGGRGLGSCDNFKMLEDLAALFEHGSVGGSRAVVDEGWVDHAHQVGQSGKTVTPKIYFAFGISGAIQHLAGMSASDIVIAINKDANAPIFKVAQYGIVGDAREILPKLIAKIKAVKEA</sequence>
<keyword evidence="2" id="KW-0479">Metal-binding</keyword>
<dbReference type="Gene3D" id="3.40.50.1220">
    <property type="entry name" value="TPP-binding domain"/>
    <property type="match status" value="1"/>
</dbReference>
<feature type="binding site" evidence="5">
    <location>
        <position position="282"/>
    </location>
    <ligand>
        <name>FAD</name>
        <dbReference type="ChEBI" id="CHEBI:57692"/>
    </ligand>
</feature>
<evidence type="ECO:0000313" key="7">
    <source>
        <dbReference type="EMBL" id="MTT75040.1"/>
    </source>
</evidence>
<feature type="binding site" evidence="5">
    <location>
        <begin position="339"/>
        <end position="346"/>
    </location>
    <ligand>
        <name>FAD</name>
        <dbReference type="ChEBI" id="CHEBI:57692"/>
    </ligand>
</feature>
<dbReference type="SUPFAM" id="SSF54862">
    <property type="entry name" value="4Fe-4S ferredoxins"/>
    <property type="match status" value="1"/>
</dbReference>
<evidence type="ECO:0000256" key="1">
    <source>
        <dbReference type="ARBA" id="ARBA00005817"/>
    </source>
</evidence>
<accession>A0A7X2XE29</accession>
<evidence type="ECO:0000313" key="8">
    <source>
        <dbReference type="EMBL" id="MTU03171.1"/>
    </source>
</evidence>
<evidence type="ECO:0000256" key="5">
    <source>
        <dbReference type="PIRSR" id="PIRSR000089-1"/>
    </source>
</evidence>
<keyword evidence="5" id="KW-0274">FAD</keyword>
<evidence type="ECO:0000313" key="9">
    <source>
        <dbReference type="Proteomes" id="UP000443070"/>
    </source>
</evidence>
<dbReference type="PANTHER" id="PTHR43153">
    <property type="entry name" value="ELECTRON TRANSFER FLAVOPROTEIN ALPHA"/>
    <property type="match status" value="1"/>
</dbReference>
<proteinExistence type="inferred from homology"/>
<keyword evidence="5" id="KW-0285">Flavoprotein</keyword>
<dbReference type="Gene3D" id="3.30.70.20">
    <property type="match status" value="1"/>
</dbReference>
<evidence type="ECO:0000256" key="4">
    <source>
        <dbReference type="ARBA" id="ARBA00023014"/>
    </source>
</evidence>
<feature type="domain" description="4Fe-4S ferredoxin-type" evidence="6">
    <location>
        <begin position="31"/>
        <end position="59"/>
    </location>
</feature>
<organism evidence="7 10">
    <name type="scientific">Phascolarctobacterium faecium</name>
    <dbReference type="NCBI Taxonomy" id="33025"/>
    <lineage>
        <taxon>Bacteria</taxon>
        <taxon>Bacillati</taxon>
        <taxon>Bacillota</taxon>
        <taxon>Negativicutes</taxon>
        <taxon>Acidaminococcales</taxon>
        <taxon>Acidaminococcaceae</taxon>
        <taxon>Phascolarctobacterium</taxon>
    </lineage>
</organism>
<dbReference type="GO" id="GO:0033539">
    <property type="term" value="P:fatty acid beta-oxidation using acyl-CoA dehydrogenase"/>
    <property type="evidence" value="ECO:0007669"/>
    <property type="project" value="TreeGrafter"/>
</dbReference>
<dbReference type="EMBL" id="WNBW01000001">
    <property type="protein sequence ID" value="MTU03171.1"/>
    <property type="molecule type" value="Genomic_DNA"/>
</dbReference>
<protein>
    <submittedName>
        <fullName evidence="7">4Fe-4S dicluster domain-containing protein</fullName>
    </submittedName>
</protein>
<evidence type="ECO:0000313" key="10">
    <source>
        <dbReference type="Proteomes" id="UP000484547"/>
    </source>
</evidence>
<dbReference type="InterPro" id="IPR014730">
    <property type="entry name" value="ETF_a/b_N"/>
</dbReference>
<reference evidence="9 10" key="1">
    <citation type="journal article" date="2019" name="Nat. Med.">
        <title>A library of human gut bacterial isolates paired with longitudinal multiomics data enables mechanistic microbiome research.</title>
        <authorList>
            <person name="Poyet M."/>
            <person name="Groussin M."/>
            <person name="Gibbons S.M."/>
            <person name="Avila-Pacheco J."/>
            <person name="Jiang X."/>
            <person name="Kearney S.M."/>
            <person name="Perrotta A.R."/>
            <person name="Berdy B."/>
            <person name="Zhao S."/>
            <person name="Lieberman T.D."/>
            <person name="Swanson P.K."/>
            <person name="Smith M."/>
            <person name="Roesemann S."/>
            <person name="Alexander J.E."/>
            <person name="Rich S.A."/>
            <person name="Livny J."/>
            <person name="Vlamakis H."/>
            <person name="Clish C."/>
            <person name="Bullock K."/>
            <person name="Deik A."/>
            <person name="Scott J."/>
            <person name="Pierce K.A."/>
            <person name="Xavier R.J."/>
            <person name="Alm E.J."/>
        </authorList>
    </citation>
    <scope>NUCLEOTIDE SEQUENCE [LARGE SCALE GENOMIC DNA]</scope>
    <source>
        <strain evidence="7 10">BIOML-A13</strain>
        <strain evidence="8 9">BIOML-A3</strain>
    </source>
</reference>
<dbReference type="GO" id="GO:0046872">
    <property type="term" value="F:metal ion binding"/>
    <property type="evidence" value="ECO:0007669"/>
    <property type="project" value="UniProtKB-KW"/>
</dbReference>
<comment type="similarity">
    <text evidence="1">Belongs to the ETF alpha-subunit/FixB family.</text>
</comment>